<protein>
    <recommendedName>
        <fullName evidence="4">Major facilitator superfamily (MFS) profile domain-containing protein</fullName>
    </recommendedName>
</protein>
<feature type="compositionally biased region" description="Basic and acidic residues" evidence="2">
    <location>
        <begin position="1"/>
        <end position="11"/>
    </location>
</feature>
<comment type="subcellular location">
    <subcellularLocation>
        <location evidence="1">Membrane</location>
        <topology evidence="1">Multi-pass membrane protein</topology>
    </subcellularLocation>
</comment>
<dbReference type="EMBL" id="VIBQ01000062">
    <property type="protein sequence ID" value="KAB8556635.1"/>
    <property type="molecule type" value="Genomic_DNA"/>
</dbReference>
<reference evidence="5 6" key="1">
    <citation type="submission" date="2019-06" db="EMBL/GenBank/DDBJ databases">
        <title>A chromosomal-level reference genome of Carpinus fangiana (Coryloideae, Betulaceae).</title>
        <authorList>
            <person name="Yang X."/>
            <person name="Wang Z."/>
            <person name="Zhang L."/>
            <person name="Hao G."/>
            <person name="Liu J."/>
            <person name="Yang Y."/>
        </authorList>
    </citation>
    <scope>NUCLEOTIDE SEQUENCE [LARGE SCALE GENOMIC DNA]</scope>
    <source>
        <strain evidence="5">Cfa_2016G</strain>
        <tissue evidence="5">Leaf</tissue>
    </source>
</reference>
<feature type="transmembrane region" description="Helical" evidence="3">
    <location>
        <begin position="199"/>
        <end position="220"/>
    </location>
</feature>
<dbReference type="Proteomes" id="UP000327013">
    <property type="component" value="Unassembled WGS sequence"/>
</dbReference>
<dbReference type="AlphaFoldDB" id="A0A5N6L1T1"/>
<keyword evidence="3" id="KW-0472">Membrane</keyword>
<feature type="transmembrane region" description="Helical" evidence="3">
    <location>
        <begin position="402"/>
        <end position="424"/>
    </location>
</feature>
<organism evidence="5 6">
    <name type="scientific">Carpinus fangiana</name>
    <dbReference type="NCBI Taxonomy" id="176857"/>
    <lineage>
        <taxon>Eukaryota</taxon>
        <taxon>Viridiplantae</taxon>
        <taxon>Streptophyta</taxon>
        <taxon>Embryophyta</taxon>
        <taxon>Tracheophyta</taxon>
        <taxon>Spermatophyta</taxon>
        <taxon>Magnoliopsida</taxon>
        <taxon>eudicotyledons</taxon>
        <taxon>Gunneridae</taxon>
        <taxon>Pentapetalae</taxon>
        <taxon>rosids</taxon>
        <taxon>fabids</taxon>
        <taxon>Fagales</taxon>
        <taxon>Betulaceae</taxon>
        <taxon>Carpinus</taxon>
    </lineage>
</organism>
<feature type="domain" description="Major facilitator superfamily (MFS) profile" evidence="4">
    <location>
        <begin position="71"/>
        <end position="454"/>
    </location>
</feature>
<dbReference type="GO" id="GO:0022857">
    <property type="term" value="F:transmembrane transporter activity"/>
    <property type="evidence" value="ECO:0007669"/>
    <property type="project" value="InterPro"/>
</dbReference>
<evidence type="ECO:0000256" key="2">
    <source>
        <dbReference type="SAM" id="MobiDB-lite"/>
    </source>
</evidence>
<proteinExistence type="predicted"/>
<dbReference type="Pfam" id="PF07690">
    <property type="entry name" value="MFS_1"/>
    <property type="match status" value="1"/>
</dbReference>
<dbReference type="PANTHER" id="PTHR11360">
    <property type="entry name" value="MONOCARBOXYLATE TRANSPORTER"/>
    <property type="match status" value="1"/>
</dbReference>
<dbReference type="InterPro" id="IPR050327">
    <property type="entry name" value="Proton-linked_MCT"/>
</dbReference>
<feature type="transmembrane region" description="Helical" evidence="3">
    <location>
        <begin position="143"/>
        <end position="163"/>
    </location>
</feature>
<evidence type="ECO:0000259" key="4">
    <source>
        <dbReference type="PROSITE" id="PS50850"/>
    </source>
</evidence>
<dbReference type="OrthoDB" id="1747364at2759"/>
<dbReference type="PROSITE" id="PS50850">
    <property type="entry name" value="MFS"/>
    <property type="match status" value="1"/>
</dbReference>
<evidence type="ECO:0000256" key="1">
    <source>
        <dbReference type="ARBA" id="ARBA00004141"/>
    </source>
</evidence>
<accession>A0A5N6L1T1</accession>
<keyword evidence="6" id="KW-1185">Reference proteome</keyword>
<dbReference type="SUPFAM" id="SSF103473">
    <property type="entry name" value="MFS general substrate transporter"/>
    <property type="match status" value="1"/>
</dbReference>
<name>A0A5N6L1T1_9ROSI</name>
<evidence type="ECO:0000256" key="3">
    <source>
        <dbReference type="SAM" id="Phobius"/>
    </source>
</evidence>
<feature type="transmembrane region" description="Helical" evidence="3">
    <location>
        <begin position="71"/>
        <end position="96"/>
    </location>
</feature>
<keyword evidence="3" id="KW-0812">Transmembrane</keyword>
<evidence type="ECO:0000313" key="5">
    <source>
        <dbReference type="EMBL" id="KAB8556635.1"/>
    </source>
</evidence>
<feature type="transmembrane region" description="Helical" evidence="3">
    <location>
        <begin position="430"/>
        <end position="453"/>
    </location>
</feature>
<comment type="caution">
    <text evidence="5">The sequence shown here is derived from an EMBL/GenBank/DDBJ whole genome shotgun (WGS) entry which is preliminary data.</text>
</comment>
<keyword evidence="3" id="KW-1133">Transmembrane helix</keyword>
<dbReference type="InterPro" id="IPR036259">
    <property type="entry name" value="MFS_trans_sf"/>
</dbReference>
<feature type="transmembrane region" description="Helical" evidence="3">
    <location>
        <begin position="116"/>
        <end position="136"/>
    </location>
</feature>
<feature type="transmembrane region" description="Helical" evidence="3">
    <location>
        <begin position="365"/>
        <end position="390"/>
    </location>
</feature>
<dbReference type="Gene3D" id="1.20.1250.20">
    <property type="entry name" value="MFS general substrate transporter like domains"/>
    <property type="match status" value="2"/>
</dbReference>
<dbReference type="InterPro" id="IPR020846">
    <property type="entry name" value="MFS_dom"/>
</dbReference>
<feature type="transmembrane region" description="Helical" evidence="3">
    <location>
        <begin position="273"/>
        <end position="298"/>
    </location>
</feature>
<evidence type="ECO:0000313" key="6">
    <source>
        <dbReference type="Proteomes" id="UP000327013"/>
    </source>
</evidence>
<dbReference type="InterPro" id="IPR011701">
    <property type="entry name" value="MFS"/>
</dbReference>
<feature type="transmembrane region" description="Helical" evidence="3">
    <location>
        <begin position="232"/>
        <end position="252"/>
    </location>
</feature>
<gene>
    <name evidence="5" type="ORF">FH972_025671</name>
</gene>
<feature type="transmembrane region" description="Helical" evidence="3">
    <location>
        <begin position="310"/>
        <end position="329"/>
    </location>
</feature>
<feature type="transmembrane region" description="Helical" evidence="3">
    <location>
        <begin position="169"/>
        <end position="192"/>
    </location>
</feature>
<dbReference type="PANTHER" id="PTHR11360:SF234">
    <property type="entry name" value="MFS-TYPE TRANSPORTER DBAD-RELATED"/>
    <property type="match status" value="1"/>
</dbReference>
<sequence length="463" mass="49638">MASKEYDHETPATEPQPFKEAYEDYGEAEGTNGASSTSSKEDPEHGQQLAKVQSEKPSINNISSVPNGGTLAWLQVVGGFFLMFNSWGIVNTFGIYQTFYESSDSPFHVDSSTISWIGALQACLLMLIGALTGPIYDAGHLRWLLLPGSFLVVFGHMMLSLATEYYQALLAQALCIGLGCGLLFVPSVAIISTYFTTKLALAIGIAASGSSFGGVIYPIVLHRLVAQVGFPWAVRIIGFMVLVTLAVPNIVLKMRVKPGAKRALVDWTAFREAPFVVYTLGSTIGFCGLYVFFFYIQYYSISTGITNDNLGFYLLAILNSASIFGRILPNFIADYTGPLNIITPCAAIAGLLTLCLMATHSLAGIIIQCLFYGFFSGTFVSLPPTVLVTLTKNRALIGTRMGMCFSINSIGLLIGTPIAGAILGSNNNFTGIWIFGGVMALSSAIIMSAARILKTGPKLMAKA</sequence>
<dbReference type="GO" id="GO:0016020">
    <property type="term" value="C:membrane"/>
    <property type="evidence" value="ECO:0007669"/>
    <property type="project" value="UniProtKB-SubCell"/>
</dbReference>
<feature type="region of interest" description="Disordered" evidence="2">
    <location>
        <begin position="1"/>
        <end position="60"/>
    </location>
</feature>
<feature type="transmembrane region" description="Helical" evidence="3">
    <location>
        <begin position="341"/>
        <end position="359"/>
    </location>
</feature>